<feature type="transmembrane region" description="Helical" evidence="1">
    <location>
        <begin position="276"/>
        <end position="301"/>
    </location>
</feature>
<dbReference type="AlphaFoldDB" id="A0A072PV14"/>
<proteinExistence type="predicted"/>
<feature type="chain" id="PRO_5001681870" evidence="2">
    <location>
        <begin position="19"/>
        <end position="333"/>
    </location>
</feature>
<reference evidence="3 4" key="1">
    <citation type="submission" date="2013-03" db="EMBL/GenBank/DDBJ databases">
        <title>The Genome Sequence of Exophiala aquamarina CBS 119918.</title>
        <authorList>
            <consortium name="The Broad Institute Genomics Platform"/>
            <person name="Cuomo C."/>
            <person name="de Hoog S."/>
            <person name="Gorbushina A."/>
            <person name="Walker B."/>
            <person name="Young S.K."/>
            <person name="Zeng Q."/>
            <person name="Gargeya S."/>
            <person name="Fitzgerald M."/>
            <person name="Haas B."/>
            <person name="Abouelleil A."/>
            <person name="Allen A.W."/>
            <person name="Alvarado L."/>
            <person name="Arachchi H.M."/>
            <person name="Berlin A.M."/>
            <person name="Chapman S.B."/>
            <person name="Gainer-Dewar J."/>
            <person name="Goldberg J."/>
            <person name="Griggs A."/>
            <person name="Gujja S."/>
            <person name="Hansen M."/>
            <person name="Howarth C."/>
            <person name="Imamovic A."/>
            <person name="Ireland A."/>
            <person name="Larimer J."/>
            <person name="McCowan C."/>
            <person name="Murphy C."/>
            <person name="Pearson M."/>
            <person name="Poon T.W."/>
            <person name="Priest M."/>
            <person name="Roberts A."/>
            <person name="Saif S."/>
            <person name="Shea T."/>
            <person name="Sisk P."/>
            <person name="Sykes S."/>
            <person name="Wortman J."/>
            <person name="Nusbaum C."/>
            <person name="Birren B."/>
        </authorList>
    </citation>
    <scope>NUCLEOTIDE SEQUENCE [LARGE SCALE GENOMIC DNA]</scope>
    <source>
        <strain evidence="3 4">CBS 119918</strain>
    </source>
</reference>
<dbReference type="OrthoDB" id="3556237at2759"/>
<keyword evidence="1" id="KW-1133">Transmembrane helix</keyword>
<sequence length="333" mass="37238">MKFSPPCALIFLCSLVPAFIRHEANYTKAFVIGPHLAVLLQHLYFTQPARKLISYESPKHSRLVLTICALASCRTTSENYSLIDIDRAFLATAFGDDCVNASSYDIPDIYMAGLSGSCRAKDGVIDCQKDFPPSLNWVRLFEADIAANTSGSQADILEQCMGLIAEKKVDHALNDRLATALFSLLIVSIVFEITAPVIATFLSSAFGYPVFFVDLLDWIIDMVCLGIYVGILNHEVGQYIPHARLGDVSDKAILGVGFWMLLTIFGGRAISHPILFVSTVVIIIVIPLIPILLLLYTCLCLHGRDRVVRDMERDHIWECWYRRAIWHQILSQR</sequence>
<evidence type="ECO:0000256" key="2">
    <source>
        <dbReference type="SAM" id="SignalP"/>
    </source>
</evidence>
<dbReference type="HOGENOM" id="CLU_072106_0_0_1"/>
<feature type="transmembrane region" description="Helical" evidence="1">
    <location>
        <begin position="177"/>
        <end position="202"/>
    </location>
</feature>
<keyword evidence="1" id="KW-0812">Transmembrane</keyword>
<dbReference type="RefSeq" id="XP_013261970.1">
    <property type="nucleotide sequence ID" value="XM_013406516.1"/>
</dbReference>
<organism evidence="3 4">
    <name type="scientific">Exophiala aquamarina CBS 119918</name>
    <dbReference type="NCBI Taxonomy" id="1182545"/>
    <lineage>
        <taxon>Eukaryota</taxon>
        <taxon>Fungi</taxon>
        <taxon>Dikarya</taxon>
        <taxon>Ascomycota</taxon>
        <taxon>Pezizomycotina</taxon>
        <taxon>Eurotiomycetes</taxon>
        <taxon>Chaetothyriomycetidae</taxon>
        <taxon>Chaetothyriales</taxon>
        <taxon>Herpotrichiellaceae</taxon>
        <taxon>Exophiala</taxon>
    </lineage>
</organism>
<keyword evidence="1" id="KW-0472">Membrane</keyword>
<keyword evidence="4" id="KW-1185">Reference proteome</keyword>
<protein>
    <submittedName>
        <fullName evidence="3">Uncharacterized protein</fullName>
    </submittedName>
</protein>
<accession>A0A072PV14</accession>
<name>A0A072PV14_9EURO</name>
<evidence type="ECO:0000256" key="1">
    <source>
        <dbReference type="SAM" id="Phobius"/>
    </source>
</evidence>
<comment type="caution">
    <text evidence="3">The sequence shown here is derived from an EMBL/GenBank/DDBJ whole genome shotgun (WGS) entry which is preliminary data.</text>
</comment>
<gene>
    <name evidence="3" type="ORF">A1O9_04224</name>
</gene>
<dbReference type="VEuPathDB" id="FungiDB:A1O9_04224"/>
<dbReference type="GeneID" id="25279157"/>
<dbReference type="EMBL" id="AMGV01000003">
    <property type="protein sequence ID" value="KEF59380.1"/>
    <property type="molecule type" value="Genomic_DNA"/>
</dbReference>
<dbReference type="Proteomes" id="UP000027920">
    <property type="component" value="Unassembled WGS sequence"/>
</dbReference>
<keyword evidence="2" id="KW-0732">Signal</keyword>
<evidence type="ECO:0000313" key="4">
    <source>
        <dbReference type="Proteomes" id="UP000027920"/>
    </source>
</evidence>
<feature type="transmembrane region" description="Helical" evidence="1">
    <location>
        <begin position="208"/>
        <end position="231"/>
    </location>
</feature>
<feature type="signal peptide" evidence="2">
    <location>
        <begin position="1"/>
        <end position="18"/>
    </location>
</feature>
<evidence type="ECO:0000313" key="3">
    <source>
        <dbReference type="EMBL" id="KEF59380.1"/>
    </source>
</evidence>
<feature type="transmembrane region" description="Helical" evidence="1">
    <location>
        <begin position="252"/>
        <end position="270"/>
    </location>
</feature>